<dbReference type="PROSITE" id="PS01063">
    <property type="entry name" value="SIGMA70_ECF"/>
    <property type="match status" value="1"/>
</dbReference>
<dbReference type="Pfam" id="PF04542">
    <property type="entry name" value="Sigma70_r2"/>
    <property type="match status" value="1"/>
</dbReference>
<dbReference type="SUPFAM" id="SSF88659">
    <property type="entry name" value="Sigma3 and sigma4 domains of RNA polymerase sigma factors"/>
    <property type="match status" value="1"/>
</dbReference>
<evidence type="ECO:0000256" key="4">
    <source>
        <dbReference type="ARBA" id="ARBA00023125"/>
    </source>
</evidence>
<feature type="domain" description="RNA polymerase sigma-70 region 2" evidence="7">
    <location>
        <begin position="41"/>
        <end position="109"/>
    </location>
</feature>
<dbReference type="GO" id="GO:0003677">
    <property type="term" value="F:DNA binding"/>
    <property type="evidence" value="ECO:0007669"/>
    <property type="project" value="UniProtKB-KW"/>
</dbReference>
<dbReference type="PANTHER" id="PTHR43133">
    <property type="entry name" value="RNA POLYMERASE ECF-TYPE SIGMA FACTO"/>
    <property type="match status" value="1"/>
</dbReference>
<reference evidence="9 10" key="1">
    <citation type="submission" date="2016-10" db="EMBL/GenBank/DDBJ databases">
        <authorList>
            <person name="de Groot N.N."/>
        </authorList>
    </citation>
    <scope>NUCLEOTIDE SEQUENCE [LARGE SCALE GENOMIC DNA]</scope>
    <source>
        <strain evidence="9 10">CGMCC 4.5727</strain>
    </source>
</reference>
<evidence type="ECO:0000256" key="6">
    <source>
        <dbReference type="RuleBase" id="RU000716"/>
    </source>
</evidence>
<evidence type="ECO:0000256" key="2">
    <source>
        <dbReference type="ARBA" id="ARBA00023015"/>
    </source>
</evidence>
<dbReference type="NCBIfam" id="TIGR02937">
    <property type="entry name" value="sigma70-ECF"/>
    <property type="match status" value="1"/>
</dbReference>
<accession>A0A1G8ZL24</accession>
<dbReference type="RefSeq" id="WP_093610048.1">
    <property type="nucleotide sequence ID" value="NZ_FNFF01000005.1"/>
</dbReference>
<dbReference type="InterPro" id="IPR007630">
    <property type="entry name" value="RNA_pol_sigma70_r4"/>
</dbReference>
<dbReference type="InterPro" id="IPR013324">
    <property type="entry name" value="RNA_pol_sigma_r3/r4-like"/>
</dbReference>
<dbReference type="Proteomes" id="UP000199155">
    <property type="component" value="Unassembled WGS sequence"/>
</dbReference>
<keyword evidence="10" id="KW-1185">Reference proteome</keyword>
<protein>
    <recommendedName>
        <fullName evidence="6">RNA polymerase sigma factor</fullName>
    </recommendedName>
</protein>
<dbReference type="AlphaFoldDB" id="A0A1G8ZL24"/>
<evidence type="ECO:0000256" key="3">
    <source>
        <dbReference type="ARBA" id="ARBA00023082"/>
    </source>
</evidence>
<dbReference type="InterPro" id="IPR007627">
    <property type="entry name" value="RNA_pol_sigma70_r2"/>
</dbReference>
<dbReference type="GO" id="GO:0016987">
    <property type="term" value="F:sigma factor activity"/>
    <property type="evidence" value="ECO:0007669"/>
    <property type="project" value="UniProtKB-KW"/>
</dbReference>
<sequence length="202" mass="22082">MTTSPLPGPDSVCSPAYRDASTEDEVAASFMRGDEAAFRLLYERWGALVHTLARRALGDDFDAQDVTQQVFVAAWRGRASFHPGRGNPRSWLLGITRHKVADALAARARAAELAAAAARSAPERLTPVADGLLAQQAVDRIVIRGELDRLSAVQRNVLHLAYYADLTQTEIAERTGLPLGTVKSHVRRGLHALRDRLEPALR</sequence>
<organism evidence="9 10">
    <name type="scientific">Streptomyces indicus</name>
    <dbReference type="NCBI Taxonomy" id="417292"/>
    <lineage>
        <taxon>Bacteria</taxon>
        <taxon>Bacillati</taxon>
        <taxon>Actinomycetota</taxon>
        <taxon>Actinomycetes</taxon>
        <taxon>Kitasatosporales</taxon>
        <taxon>Streptomycetaceae</taxon>
        <taxon>Streptomyces</taxon>
    </lineage>
</organism>
<dbReference type="Gene3D" id="1.10.1740.10">
    <property type="match status" value="1"/>
</dbReference>
<dbReference type="InterPro" id="IPR014284">
    <property type="entry name" value="RNA_pol_sigma-70_dom"/>
</dbReference>
<dbReference type="InterPro" id="IPR039425">
    <property type="entry name" value="RNA_pol_sigma-70-like"/>
</dbReference>
<evidence type="ECO:0000259" key="7">
    <source>
        <dbReference type="Pfam" id="PF04542"/>
    </source>
</evidence>
<proteinExistence type="inferred from homology"/>
<dbReference type="PANTHER" id="PTHR43133:SF62">
    <property type="entry name" value="RNA POLYMERASE SIGMA FACTOR SIGZ"/>
    <property type="match status" value="1"/>
</dbReference>
<evidence type="ECO:0000313" key="9">
    <source>
        <dbReference type="EMBL" id="SDK14840.1"/>
    </source>
</evidence>
<evidence type="ECO:0000256" key="5">
    <source>
        <dbReference type="ARBA" id="ARBA00023163"/>
    </source>
</evidence>
<keyword evidence="4 6" id="KW-0238">DNA-binding</keyword>
<dbReference type="EMBL" id="FNFF01000005">
    <property type="protein sequence ID" value="SDK14840.1"/>
    <property type="molecule type" value="Genomic_DNA"/>
</dbReference>
<feature type="domain" description="RNA polymerase sigma-70 region 4" evidence="8">
    <location>
        <begin position="147"/>
        <end position="194"/>
    </location>
</feature>
<name>A0A1G8ZL24_9ACTN</name>
<evidence type="ECO:0000256" key="1">
    <source>
        <dbReference type="ARBA" id="ARBA00010641"/>
    </source>
</evidence>
<dbReference type="GO" id="GO:0006352">
    <property type="term" value="P:DNA-templated transcription initiation"/>
    <property type="evidence" value="ECO:0007669"/>
    <property type="project" value="InterPro"/>
</dbReference>
<evidence type="ECO:0000259" key="8">
    <source>
        <dbReference type="Pfam" id="PF04545"/>
    </source>
</evidence>
<keyword evidence="3 6" id="KW-0731">Sigma factor</keyword>
<dbReference type="InterPro" id="IPR036388">
    <property type="entry name" value="WH-like_DNA-bd_sf"/>
</dbReference>
<dbReference type="Pfam" id="PF04545">
    <property type="entry name" value="Sigma70_r4"/>
    <property type="match status" value="1"/>
</dbReference>
<keyword evidence="2 6" id="KW-0805">Transcription regulation</keyword>
<evidence type="ECO:0000313" key="10">
    <source>
        <dbReference type="Proteomes" id="UP000199155"/>
    </source>
</evidence>
<dbReference type="OrthoDB" id="5243766at2"/>
<dbReference type="CDD" id="cd06171">
    <property type="entry name" value="Sigma70_r4"/>
    <property type="match status" value="1"/>
</dbReference>
<keyword evidence="5 6" id="KW-0804">Transcription</keyword>
<dbReference type="Gene3D" id="1.10.10.10">
    <property type="entry name" value="Winged helix-like DNA-binding domain superfamily/Winged helix DNA-binding domain"/>
    <property type="match status" value="1"/>
</dbReference>
<dbReference type="SUPFAM" id="SSF88946">
    <property type="entry name" value="Sigma2 domain of RNA polymerase sigma factors"/>
    <property type="match status" value="1"/>
</dbReference>
<comment type="similarity">
    <text evidence="1 6">Belongs to the sigma-70 factor family. ECF subfamily.</text>
</comment>
<dbReference type="STRING" id="417292.SAMN05421806_10511"/>
<dbReference type="InterPro" id="IPR013325">
    <property type="entry name" value="RNA_pol_sigma_r2"/>
</dbReference>
<gene>
    <name evidence="9" type="ORF">SAMN05421806_10511</name>
</gene>
<dbReference type="InterPro" id="IPR000838">
    <property type="entry name" value="RNA_pol_sigma70_ECF_CS"/>
</dbReference>